<dbReference type="InterPro" id="IPR007627">
    <property type="entry name" value="RNA_pol_sigma70_r2"/>
</dbReference>
<evidence type="ECO:0000313" key="6">
    <source>
        <dbReference type="Proteomes" id="UP000461730"/>
    </source>
</evidence>
<sequence>MICYFYTKQTGVLDIRHIYDEKDVLTRIAAGDEEAFSLLFNHYRNRIYTIAYKLTESAPLSEEILLDVFLKVWLKRERLSELEHFTAYLFTITRNHVFSTLKQLSLRRQAEDEVRLDEYLLQSSNTDYSLQEKYEHLNTRNITPTNS</sequence>
<gene>
    <name evidence="5" type="ORF">GO493_19640</name>
</gene>
<dbReference type="InterPro" id="IPR013325">
    <property type="entry name" value="RNA_pol_sigma_r2"/>
</dbReference>
<dbReference type="EMBL" id="WRXN01000009">
    <property type="protein sequence ID" value="MVT10495.1"/>
    <property type="molecule type" value="Genomic_DNA"/>
</dbReference>
<evidence type="ECO:0000256" key="1">
    <source>
        <dbReference type="ARBA" id="ARBA00023015"/>
    </source>
</evidence>
<evidence type="ECO:0000256" key="3">
    <source>
        <dbReference type="ARBA" id="ARBA00023163"/>
    </source>
</evidence>
<keyword evidence="6" id="KW-1185">Reference proteome</keyword>
<reference evidence="5 6" key="1">
    <citation type="submission" date="2019-12" db="EMBL/GenBank/DDBJ databases">
        <title>Chitinophaga sp. strain ysch24 (GDMCC 1.1355), whole genome shotgun sequence.</title>
        <authorList>
            <person name="Zhang X."/>
        </authorList>
    </citation>
    <scope>NUCLEOTIDE SEQUENCE [LARGE SCALE GENOMIC DNA]</scope>
    <source>
        <strain evidence="6">ysch24</strain>
    </source>
</reference>
<dbReference type="Proteomes" id="UP000461730">
    <property type="component" value="Unassembled WGS sequence"/>
</dbReference>
<evidence type="ECO:0000313" key="5">
    <source>
        <dbReference type="EMBL" id="MVT10495.1"/>
    </source>
</evidence>
<keyword evidence="3" id="KW-0804">Transcription</keyword>
<dbReference type="Pfam" id="PF04542">
    <property type="entry name" value="Sigma70_r2"/>
    <property type="match status" value="1"/>
</dbReference>
<dbReference type="Gene3D" id="1.10.1740.10">
    <property type="match status" value="1"/>
</dbReference>
<name>A0A7K1U912_9BACT</name>
<dbReference type="AlphaFoldDB" id="A0A7K1U912"/>
<organism evidence="5 6">
    <name type="scientific">Chitinophaga tropicalis</name>
    <dbReference type="NCBI Taxonomy" id="2683588"/>
    <lineage>
        <taxon>Bacteria</taxon>
        <taxon>Pseudomonadati</taxon>
        <taxon>Bacteroidota</taxon>
        <taxon>Chitinophagia</taxon>
        <taxon>Chitinophagales</taxon>
        <taxon>Chitinophagaceae</taxon>
        <taxon>Chitinophaga</taxon>
    </lineage>
</organism>
<comment type="caution">
    <text evidence="5">The sequence shown here is derived from an EMBL/GenBank/DDBJ whole genome shotgun (WGS) entry which is preliminary data.</text>
</comment>
<dbReference type="SUPFAM" id="SSF88946">
    <property type="entry name" value="Sigma2 domain of RNA polymerase sigma factors"/>
    <property type="match status" value="1"/>
</dbReference>
<keyword evidence="2" id="KW-0731">Sigma factor</keyword>
<proteinExistence type="predicted"/>
<dbReference type="PANTHER" id="PTHR43133:SF46">
    <property type="entry name" value="RNA POLYMERASE SIGMA-70 FACTOR ECF SUBFAMILY"/>
    <property type="match status" value="1"/>
</dbReference>
<protein>
    <recommendedName>
        <fullName evidence="4">RNA polymerase sigma-70 region 2 domain-containing protein</fullName>
    </recommendedName>
</protein>
<dbReference type="GO" id="GO:0016987">
    <property type="term" value="F:sigma factor activity"/>
    <property type="evidence" value="ECO:0007669"/>
    <property type="project" value="UniProtKB-KW"/>
</dbReference>
<dbReference type="InterPro" id="IPR039425">
    <property type="entry name" value="RNA_pol_sigma-70-like"/>
</dbReference>
<dbReference type="PANTHER" id="PTHR43133">
    <property type="entry name" value="RNA POLYMERASE ECF-TYPE SIGMA FACTO"/>
    <property type="match status" value="1"/>
</dbReference>
<evidence type="ECO:0000256" key="2">
    <source>
        <dbReference type="ARBA" id="ARBA00023082"/>
    </source>
</evidence>
<dbReference type="GO" id="GO:0006352">
    <property type="term" value="P:DNA-templated transcription initiation"/>
    <property type="evidence" value="ECO:0007669"/>
    <property type="project" value="InterPro"/>
</dbReference>
<feature type="domain" description="RNA polymerase sigma-70 region 2" evidence="4">
    <location>
        <begin position="39"/>
        <end position="103"/>
    </location>
</feature>
<evidence type="ECO:0000259" key="4">
    <source>
        <dbReference type="Pfam" id="PF04542"/>
    </source>
</evidence>
<accession>A0A7K1U912</accession>
<keyword evidence="1" id="KW-0805">Transcription regulation</keyword>